<dbReference type="Gene3D" id="3.40.50.720">
    <property type="entry name" value="NAD(P)-binding Rossmann-like Domain"/>
    <property type="match status" value="1"/>
</dbReference>
<keyword evidence="9" id="KW-0408">Iron</keyword>
<keyword evidence="4" id="KW-0285">Flavoprotein</keyword>
<evidence type="ECO:0000256" key="2">
    <source>
        <dbReference type="ARBA" id="ARBA00008312"/>
    </source>
</evidence>
<accession>A0ABW6P9X6</accession>
<sequence>MAYVVTQKCCNDASCVSECPVDCIRPRPEDPEFTTAEMLYIDPNTCIDCQACADACPVGAIYADSELPSELARFQEVNASYFERRPLEIADNDGAAAAPARIGKDHSKLRVAIVGAGPSAAYAAGELMRRADVDIDMFDRLPTPHGLIRAGVAPDHAATKTIAATFDAFARRKNFRYLLNVEVGKHITHDELTKHYHAVVYAVGASADRRLDIPGEDVPGSHSATEFVAWYNGHPEYADRRFDLTGETAVIVGNGNVALDVARILTTDPEILAKTDIADHALEALRHSTIREVVLLGRRGPLQAAYTSPEFMALGHLPGVDVVIDPDELTLTDAGEAAVGDSSSHPSLALKYELAREYAAQAPDPSNKRIVFRYLVSPTAVLGSDRAEAVVVEHNELDEADGVAVARATGRTETIPATLVLRSVGYQGRPVADLPFDDQRCVVPNLAGRVITTDDTPLPGTYVTGWIKRGPRGVIGTNRLCAEETVNSLLDDFVAGRLSAPAEDAGAVPELLSERRPEMIERAGWQAIDTAERTSGKAQRRPRVKFVSVEEMIATARAATTP</sequence>
<comment type="similarity">
    <text evidence="2">Belongs to the ferredoxin--NADP reductase type 1 family.</text>
</comment>
<evidence type="ECO:0000256" key="4">
    <source>
        <dbReference type="ARBA" id="ARBA00022630"/>
    </source>
</evidence>
<evidence type="ECO:0000256" key="3">
    <source>
        <dbReference type="ARBA" id="ARBA00013223"/>
    </source>
</evidence>
<dbReference type="PRINTS" id="PR00419">
    <property type="entry name" value="ADXRDTASE"/>
</dbReference>
<comment type="caution">
    <text evidence="13">The sequence shown here is derived from an EMBL/GenBank/DDBJ whole genome shotgun (WGS) entry which is preliminary data.</text>
</comment>
<evidence type="ECO:0000256" key="10">
    <source>
        <dbReference type="ARBA" id="ARBA00023014"/>
    </source>
</evidence>
<dbReference type="Gene3D" id="3.30.70.20">
    <property type="match status" value="1"/>
</dbReference>
<dbReference type="PROSITE" id="PS51379">
    <property type="entry name" value="4FE4S_FER_2"/>
    <property type="match status" value="2"/>
</dbReference>
<dbReference type="Proteomes" id="UP001601442">
    <property type="component" value="Unassembled WGS sequence"/>
</dbReference>
<dbReference type="InterPro" id="IPR036188">
    <property type="entry name" value="FAD/NAD-bd_sf"/>
</dbReference>
<dbReference type="InterPro" id="IPR017900">
    <property type="entry name" value="4Fe4S_Fe_S_CS"/>
</dbReference>
<dbReference type="EMBL" id="JBIAMT010000005">
    <property type="protein sequence ID" value="MFF0499963.1"/>
    <property type="molecule type" value="Genomic_DNA"/>
</dbReference>
<dbReference type="InterPro" id="IPR055275">
    <property type="entry name" value="Ferredox_Rdtase"/>
</dbReference>
<dbReference type="SUPFAM" id="SSF51971">
    <property type="entry name" value="Nucleotide-binding domain"/>
    <property type="match status" value="1"/>
</dbReference>
<organism evidence="13 14">
    <name type="scientific">Nocardia aobensis</name>
    <dbReference type="NCBI Taxonomy" id="257277"/>
    <lineage>
        <taxon>Bacteria</taxon>
        <taxon>Bacillati</taxon>
        <taxon>Actinomycetota</taxon>
        <taxon>Actinomycetes</taxon>
        <taxon>Mycobacteriales</taxon>
        <taxon>Nocardiaceae</taxon>
        <taxon>Nocardia</taxon>
    </lineage>
</organism>
<evidence type="ECO:0000256" key="5">
    <source>
        <dbReference type="ARBA" id="ARBA00022723"/>
    </source>
</evidence>
<keyword evidence="14" id="KW-1185">Reference proteome</keyword>
<protein>
    <recommendedName>
        <fullName evidence="3">ferredoxin--NADP(+) reductase</fullName>
        <ecNumber evidence="3">1.18.1.2</ecNumber>
    </recommendedName>
</protein>
<dbReference type="SUPFAM" id="SSF54862">
    <property type="entry name" value="4Fe-4S ferredoxins"/>
    <property type="match status" value="1"/>
</dbReference>
<evidence type="ECO:0000313" key="13">
    <source>
        <dbReference type="EMBL" id="MFF0499963.1"/>
    </source>
</evidence>
<keyword evidence="10" id="KW-0411">Iron-sulfur</keyword>
<dbReference type="PANTHER" id="PTHR48467">
    <property type="entry name" value="GLUTAMATE SYNTHASE 1 [NADH], CHLOROPLASTIC-LIKE"/>
    <property type="match status" value="1"/>
</dbReference>
<keyword evidence="5" id="KW-0479">Metal-binding</keyword>
<dbReference type="EC" id="1.18.1.2" evidence="3"/>
<evidence type="ECO:0000256" key="11">
    <source>
        <dbReference type="ARBA" id="ARBA00047776"/>
    </source>
</evidence>
<reference evidence="13 14" key="1">
    <citation type="submission" date="2024-10" db="EMBL/GenBank/DDBJ databases">
        <title>The Natural Products Discovery Center: Release of the First 8490 Sequenced Strains for Exploring Actinobacteria Biosynthetic Diversity.</title>
        <authorList>
            <person name="Kalkreuter E."/>
            <person name="Kautsar S.A."/>
            <person name="Yang D."/>
            <person name="Bader C.D."/>
            <person name="Teijaro C.N."/>
            <person name="Fluegel L."/>
            <person name="Davis C.M."/>
            <person name="Simpson J.R."/>
            <person name="Lauterbach L."/>
            <person name="Steele A.D."/>
            <person name="Gui C."/>
            <person name="Meng S."/>
            <person name="Li G."/>
            <person name="Viehrig K."/>
            <person name="Ye F."/>
            <person name="Su P."/>
            <person name="Kiefer A.F."/>
            <person name="Nichols A."/>
            <person name="Cepeda A.J."/>
            <person name="Yan W."/>
            <person name="Fan B."/>
            <person name="Jiang Y."/>
            <person name="Adhikari A."/>
            <person name="Zheng C.-J."/>
            <person name="Schuster L."/>
            <person name="Cowan T.M."/>
            <person name="Smanski M.J."/>
            <person name="Chevrette M.G."/>
            <person name="De Carvalho L.P.S."/>
            <person name="Shen B."/>
        </authorList>
    </citation>
    <scope>NUCLEOTIDE SEQUENCE [LARGE SCALE GENOMIC DNA]</scope>
    <source>
        <strain evidence="13 14">NPDC004119</strain>
    </source>
</reference>
<keyword evidence="6" id="KW-0274">FAD</keyword>
<comment type="catalytic activity">
    <reaction evidence="11">
        <text>2 reduced [2Fe-2S]-[ferredoxin] + NADP(+) + H(+) = 2 oxidized [2Fe-2S]-[ferredoxin] + NADPH</text>
        <dbReference type="Rhea" id="RHEA:20125"/>
        <dbReference type="Rhea" id="RHEA-COMP:10000"/>
        <dbReference type="Rhea" id="RHEA-COMP:10001"/>
        <dbReference type="ChEBI" id="CHEBI:15378"/>
        <dbReference type="ChEBI" id="CHEBI:33737"/>
        <dbReference type="ChEBI" id="CHEBI:33738"/>
        <dbReference type="ChEBI" id="CHEBI:57783"/>
        <dbReference type="ChEBI" id="CHEBI:58349"/>
        <dbReference type="EC" id="1.18.1.2"/>
    </reaction>
</comment>
<dbReference type="Gene3D" id="3.50.50.60">
    <property type="entry name" value="FAD/NAD(P)-binding domain"/>
    <property type="match status" value="1"/>
</dbReference>
<evidence type="ECO:0000256" key="8">
    <source>
        <dbReference type="ARBA" id="ARBA00023002"/>
    </source>
</evidence>
<dbReference type="Pfam" id="PF00037">
    <property type="entry name" value="Fer4"/>
    <property type="match status" value="1"/>
</dbReference>
<evidence type="ECO:0000256" key="9">
    <source>
        <dbReference type="ARBA" id="ARBA00023004"/>
    </source>
</evidence>
<dbReference type="PANTHER" id="PTHR48467:SF1">
    <property type="entry name" value="GLUTAMATE SYNTHASE 1 [NADH], CHLOROPLASTIC-LIKE"/>
    <property type="match status" value="1"/>
</dbReference>
<gene>
    <name evidence="13" type="ORF">ACFYU5_26420</name>
</gene>
<keyword evidence="8" id="KW-0560">Oxidoreductase</keyword>
<keyword evidence="7" id="KW-0521">NADP</keyword>
<evidence type="ECO:0000313" key="14">
    <source>
        <dbReference type="Proteomes" id="UP001601442"/>
    </source>
</evidence>
<dbReference type="Pfam" id="PF07992">
    <property type="entry name" value="Pyr_redox_2"/>
    <property type="match status" value="1"/>
</dbReference>
<dbReference type="PROSITE" id="PS00198">
    <property type="entry name" value="4FE4S_FER_1"/>
    <property type="match status" value="1"/>
</dbReference>
<evidence type="ECO:0000256" key="7">
    <source>
        <dbReference type="ARBA" id="ARBA00022857"/>
    </source>
</evidence>
<name>A0ABW6P9X6_9NOCA</name>
<dbReference type="InterPro" id="IPR023753">
    <property type="entry name" value="FAD/NAD-binding_dom"/>
</dbReference>
<dbReference type="RefSeq" id="WP_387398890.1">
    <property type="nucleotide sequence ID" value="NZ_JBIAMT010000005.1"/>
</dbReference>
<evidence type="ECO:0000256" key="1">
    <source>
        <dbReference type="ARBA" id="ARBA00001974"/>
    </source>
</evidence>
<proteinExistence type="inferred from homology"/>
<comment type="cofactor">
    <cofactor evidence="1">
        <name>FAD</name>
        <dbReference type="ChEBI" id="CHEBI:57692"/>
    </cofactor>
</comment>
<evidence type="ECO:0000256" key="6">
    <source>
        <dbReference type="ARBA" id="ARBA00022827"/>
    </source>
</evidence>
<evidence type="ECO:0000259" key="12">
    <source>
        <dbReference type="PROSITE" id="PS51379"/>
    </source>
</evidence>
<feature type="domain" description="4Fe-4S ferredoxin-type" evidence="12">
    <location>
        <begin position="37"/>
        <end position="66"/>
    </location>
</feature>
<feature type="domain" description="4Fe-4S ferredoxin-type" evidence="12">
    <location>
        <begin position="1"/>
        <end position="29"/>
    </location>
</feature>
<dbReference type="InterPro" id="IPR021163">
    <property type="entry name" value="Ferredox_Rdtase_adrenod"/>
</dbReference>
<dbReference type="CDD" id="cd04410">
    <property type="entry name" value="DMSOR_beta-like"/>
    <property type="match status" value="1"/>
</dbReference>
<dbReference type="PIRSF" id="PIRSF000362">
    <property type="entry name" value="FNR"/>
    <property type="match status" value="1"/>
</dbReference>
<dbReference type="InterPro" id="IPR017896">
    <property type="entry name" value="4Fe4S_Fe-S-bd"/>
</dbReference>